<protein>
    <recommendedName>
        <fullName evidence="3">SMP-30/Gluconolactonase/LRE-like region domain-containing protein</fullName>
    </recommendedName>
</protein>
<evidence type="ECO:0008006" key="3">
    <source>
        <dbReference type="Google" id="ProtNLM"/>
    </source>
</evidence>
<dbReference type="Gene3D" id="2.120.10.30">
    <property type="entry name" value="TolB, C-terminal domain"/>
    <property type="match status" value="1"/>
</dbReference>
<dbReference type="InterPro" id="IPR011042">
    <property type="entry name" value="6-blade_b-propeller_TolB-like"/>
</dbReference>
<evidence type="ECO:0000313" key="1">
    <source>
        <dbReference type="EMBL" id="WDE97354.1"/>
    </source>
</evidence>
<name>A0ABY7VUB6_9BACT</name>
<reference evidence="1 2" key="1">
    <citation type="submission" date="2023-02" db="EMBL/GenBank/DDBJ databases">
        <title>Genome sequence of Lentisphaera profundi SAORIC-696.</title>
        <authorList>
            <person name="Kim e."/>
            <person name="Cho J.-C."/>
            <person name="Choi A."/>
            <person name="Kang I."/>
        </authorList>
    </citation>
    <scope>NUCLEOTIDE SEQUENCE [LARGE SCALE GENOMIC DNA]</scope>
    <source>
        <strain evidence="1 2">SAORIC-696</strain>
    </source>
</reference>
<gene>
    <name evidence="1" type="ORF">PQO03_05235</name>
</gene>
<sequence>MIKFLSLAFFCAIPLIAQESQHNEVLSAQHQLSAKEHGLILKDYVSKKDGIQLGWCTHIAFGPGQQEIISDLKNNRLLYRNSPEESFQVSPLPVKGLHSLAYNPADKLYYVNDTGNNRMIAFADLSSATIKAQSKKIAGVSLKRPHDVVIDPDSAWIYAINPNSGQVFRFSALGENESVLAVPTMGYARALTFANGKLYVIGSSKGRIVEVLDWDKKQFKIYDSYDPTGKQGPAGSWTKTGLVLNDAEFFNGYWYASSYFTKGYAKGTEYDINKFIRFKTLDDLVKGNWTDLSDLLPSGITPYYLTVNKNKLYLAIFNHHSPGKGDAILELSEK</sequence>
<dbReference type="RefSeq" id="WP_274151685.1">
    <property type="nucleotide sequence ID" value="NZ_CP117811.1"/>
</dbReference>
<accession>A0ABY7VUB6</accession>
<dbReference type="EMBL" id="CP117811">
    <property type="protein sequence ID" value="WDE97354.1"/>
    <property type="molecule type" value="Genomic_DNA"/>
</dbReference>
<dbReference type="SUPFAM" id="SSF63825">
    <property type="entry name" value="YWTD domain"/>
    <property type="match status" value="1"/>
</dbReference>
<organism evidence="1 2">
    <name type="scientific">Lentisphaera profundi</name>
    <dbReference type="NCBI Taxonomy" id="1658616"/>
    <lineage>
        <taxon>Bacteria</taxon>
        <taxon>Pseudomonadati</taxon>
        <taxon>Lentisphaerota</taxon>
        <taxon>Lentisphaeria</taxon>
        <taxon>Lentisphaerales</taxon>
        <taxon>Lentisphaeraceae</taxon>
        <taxon>Lentisphaera</taxon>
    </lineage>
</organism>
<keyword evidence="2" id="KW-1185">Reference proteome</keyword>
<proteinExistence type="predicted"/>
<dbReference type="Proteomes" id="UP001214250">
    <property type="component" value="Chromosome 1"/>
</dbReference>
<evidence type="ECO:0000313" key="2">
    <source>
        <dbReference type="Proteomes" id="UP001214250"/>
    </source>
</evidence>